<dbReference type="NCBIfam" id="TIGR03180">
    <property type="entry name" value="UraD_2"/>
    <property type="match status" value="1"/>
</dbReference>
<evidence type="ECO:0000256" key="1">
    <source>
        <dbReference type="ARBA" id="ARBA00001163"/>
    </source>
</evidence>
<keyword evidence="5" id="KW-0210">Decarboxylase</keyword>
<dbReference type="STRING" id="33888.A6122_1522"/>
<comment type="pathway">
    <text evidence="2">Purine metabolism; urate degradation; (S)-allantoin from urate: step 3/3.</text>
</comment>
<protein>
    <recommendedName>
        <fullName evidence="3">2-oxo-4-hydroxy-4-carboxy-5-ureidoimidazoline decarboxylase</fullName>
        <ecNumber evidence="3">4.1.1.97</ecNumber>
    </recommendedName>
</protein>
<gene>
    <name evidence="8" type="ORF">A6122_1522</name>
</gene>
<evidence type="ECO:0000313" key="8">
    <source>
        <dbReference type="EMBL" id="AND16659.1"/>
    </source>
</evidence>
<dbReference type="PANTHER" id="PTHR43466">
    <property type="entry name" value="2-OXO-4-HYDROXY-4-CARBOXY-5-UREIDOIMIDAZOLINE DECARBOXYLASE-RELATED"/>
    <property type="match status" value="1"/>
</dbReference>
<evidence type="ECO:0000256" key="7">
    <source>
        <dbReference type="SAM" id="MobiDB-lite"/>
    </source>
</evidence>
<dbReference type="InterPro" id="IPR036778">
    <property type="entry name" value="OHCU_decarboxylase_sf"/>
</dbReference>
<dbReference type="RefSeq" id="WP_068253513.1">
    <property type="nucleotide sequence ID" value="NZ_CP015515.1"/>
</dbReference>
<keyword evidence="4" id="KW-0659">Purine metabolism</keyword>
<feature type="compositionally biased region" description="Low complexity" evidence="7">
    <location>
        <begin position="71"/>
        <end position="84"/>
    </location>
</feature>
<evidence type="ECO:0000313" key="9">
    <source>
        <dbReference type="Proteomes" id="UP000077071"/>
    </source>
</evidence>
<dbReference type="Gene3D" id="1.10.3330.10">
    <property type="entry name" value="Oxo-4-hydroxy-4-carboxy-5-ureidoimidazoline decarboxylase"/>
    <property type="match status" value="1"/>
</dbReference>
<proteinExistence type="predicted"/>
<evidence type="ECO:0000256" key="6">
    <source>
        <dbReference type="ARBA" id="ARBA00023239"/>
    </source>
</evidence>
<dbReference type="AlphaFoldDB" id="A0A160KT76"/>
<evidence type="ECO:0000256" key="5">
    <source>
        <dbReference type="ARBA" id="ARBA00022793"/>
    </source>
</evidence>
<dbReference type="KEGG" id="rtn:A6122_1522"/>
<keyword evidence="9" id="KW-1185">Reference proteome</keyword>
<organism evidence="8 9">
    <name type="scientific">Rathayibacter tritici</name>
    <dbReference type="NCBI Taxonomy" id="33888"/>
    <lineage>
        <taxon>Bacteria</taxon>
        <taxon>Bacillati</taxon>
        <taxon>Actinomycetota</taxon>
        <taxon>Actinomycetes</taxon>
        <taxon>Micrococcales</taxon>
        <taxon>Microbacteriaceae</taxon>
        <taxon>Rathayibacter</taxon>
    </lineage>
</organism>
<sequence length="169" mass="18307">MTDTRSETARDVLLACLAVPRWADEVAAGAPYSDVDALAEAAERVARTLTAEEVDAALADHPRIGERRAGAGRSSAFSAAEQAASRTADEALTERLLAGNRAYEERFGRVFLIRAAGRDRAAVVAELERRLGLDPETEARIVTEQLREITVLRVRGLEHGLLVAEEASR</sequence>
<evidence type="ECO:0000256" key="4">
    <source>
        <dbReference type="ARBA" id="ARBA00022631"/>
    </source>
</evidence>
<dbReference type="InterPro" id="IPR017595">
    <property type="entry name" value="OHCU_decarboxylase-2"/>
</dbReference>
<evidence type="ECO:0000256" key="2">
    <source>
        <dbReference type="ARBA" id="ARBA00004754"/>
    </source>
</evidence>
<dbReference type="GO" id="GO:0006144">
    <property type="term" value="P:purine nucleobase metabolic process"/>
    <property type="evidence" value="ECO:0007669"/>
    <property type="project" value="UniProtKB-KW"/>
</dbReference>
<keyword evidence="6" id="KW-0456">Lyase</keyword>
<dbReference type="OrthoDB" id="5243781at2"/>
<evidence type="ECO:0000256" key="3">
    <source>
        <dbReference type="ARBA" id="ARBA00012257"/>
    </source>
</evidence>
<accession>A0A160KT76</accession>
<dbReference type="PANTHER" id="PTHR43466:SF1">
    <property type="entry name" value="2-OXO-4-HYDROXY-4-CARBOXY-5-UREIDOIMIDAZOLINE DECARBOXYLASE-RELATED"/>
    <property type="match status" value="1"/>
</dbReference>
<dbReference type="NCBIfam" id="NF010372">
    <property type="entry name" value="PRK13798.1"/>
    <property type="match status" value="1"/>
</dbReference>
<dbReference type="EC" id="4.1.1.97" evidence="3"/>
<dbReference type="SUPFAM" id="SSF158694">
    <property type="entry name" value="UraD-Like"/>
    <property type="match status" value="1"/>
</dbReference>
<dbReference type="InterPro" id="IPR018020">
    <property type="entry name" value="OHCU_decarboxylase"/>
</dbReference>
<name>A0A160KT76_9MICO</name>
<dbReference type="EMBL" id="CP015515">
    <property type="protein sequence ID" value="AND16659.1"/>
    <property type="molecule type" value="Genomic_DNA"/>
</dbReference>
<dbReference type="PATRIC" id="fig|33888.3.peg.1667"/>
<dbReference type="Pfam" id="PF09349">
    <property type="entry name" value="OHCU_decarbox"/>
    <property type="match status" value="1"/>
</dbReference>
<dbReference type="GO" id="GO:0019628">
    <property type="term" value="P:urate catabolic process"/>
    <property type="evidence" value="ECO:0007669"/>
    <property type="project" value="TreeGrafter"/>
</dbReference>
<dbReference type="GO" id="GO:0051997">
    <property type="term" value="F:2-oxo-4-hydroxy-4-carboxy-5-ureidoimidazoline decarboxylase activity"/>
    <property type="evidence" value="ECO:0007669"/>
    <property type="project" value="UniProtKB-EC"/>
</dbReference>
<comment type="catalytic activity">
    <reaction evidence="1">
        <text>5-hydroxy-2-oxo-4-ureido-2,5-dihydro-1H-imidazole-5-carboxylate + H(+) = (S)-allantoin + CO2</text>
        <dbReference type="Rhea" id="RHEA:26301"/>
        <dbReference type="ChEBI" id="CHEBI:15378"/>
        <dbReference type="ChEBI" id="CHEBI:15678"/>
        <dbReference type="ChEBI" id="CHEBI:16526"/>
        <dbReference type="ChEBI" id="CHEBI:58639"/>
        <dbReference type="EC" id="4.1.1.97"/>
    </reaction>
</comment>
<dbReference type="Proteomes" id="UP000077071">
    <property type="component" value="Chromosome"/>
</dbReference>
<feature type="region of interest" description="Disordered" evidence="7">
    <location>
        <begin position="62"/>
        <end position="84"/>
    </location>
</feature>
<reference evidence="8 9" key="1">
    <citation type="submission" date="2016-05" db="EMBL/GenBank/DDBJ databases">
        <title>Complete genome sequence of Rathayibacter tritici NCPPB 1953.</title>
        <authorList>
            <person name="Park J."/>
            <person name="Lee H.-H."/>
            <person name="Lee S.-W."/>
            <person name="Seo Y.-S."/>
        </authorList>
    </citation>
    <scope>NUCLEOTIDE SEQUENCE [LARGE SCALE GENOMIC DNA]</scope>
    <source>
        <strain evidence="8 9">NCPPB 1953</strain>
    </source>
</reference>